<feature type="compositionally biased region" description="Basic and acidic residues" evidence="2">
    <location>
        <begin position="190"/>
        <end position="202"/>
    </location>
</feature>
<dbReference type="Pfam" id="PF00098">
    <property type="entry name" value="zf-CCHC"/>
    <property type="match status" value="1"/>
</dbReference>
<dbReference type="InterPro" id="IPR010994">
    <property type="entry name" value="RuvA_2-like"/>
</dbReference>
<organism evidence="4 5">
    <name type="scientific">Dreissena polymorpha</name>
    <name type="common">Zebra mussel</name>
    <name type="synonym">Mytilus polymorpha</name>
    <dbReference type="NCBI Taxonomy" id="45954"/>
    <lineage>
        <taxon>Eukaryota</taxon>
        <taxon>Metazoa</taxon>
        <taxon>Spiralia</taxon>
        <taxon>Lophotrochozoa</taxon>
        <taxon>Mollusca</taxon>
        <taxon>Bivalvia</taxon>
        <taxon>Autobranchia</taxon>
        <taxon>Heteroconchia</taxon>
        <taxon>Euheterodonta</taxon>
        <taxon>Imparidentia</taxon>
        <taxon>Neoheterodontei</taxon>
        <taxon>Myida</taxon>
        <taxon>Dreissenoidea</taxon>
        <taxon>Dreissenidae</taxon>
        <taxon>Dreissena</taxon>
    </lineage>
</organism>
<dbReference type="InterPro" id="IPR001878">
    <property type="entry name" value="Znf_CCHC"/>
</dbReference>
<feature type="domain" description="CCHC-type" evidence="3">
    <location>
        <begin position="758"/>
        <end position="771"/>
    </location>
</feature>
<dbReference type="GO" id="GO:0008270">
    <property type="term" value="F:zinc ion binding"/>
    <property type="evidence" value="ECO:0007669"/>
    <property type="project" value="UniProtKB-KW"/>
</dbReference>
<dbReference type="AlphaFoldDB" id="A0A9D4CQS0"/>
<keyword evidence="1" id="KW-0862">Zinc</keyword>
<keyword evidence="5" id="KW-1185">Reference proteome</keyword>
<dbReference type="SUPFAM" id="SSF57756">
    <property type="entry name" value="Retrovirus zinc finger-like domains"/>
    <property type="match status" value="1"/>
</dbReference>
<dbReference type="SUPFAM" id="SSF47781">
    <property type="entry name" value="RuvA domain 2-like"/>
    <property type="match status" value="1"/>
</dbReference>
<proteinExistence type="predicted"/>
<feature type="compositionally biased region" description="Low complexity" evidence="2">
    <location>
        <begin position="275"/>
        <end position="294"/>
    </location>
</feature>
<evidence type="ECO:0000313" key="4">
    <source>
        <dbReference type="EMBL" id="KAH3729452.1"/>
    </source>
</evidence>
<dbReference type="Pfam" id="PF14893">
    <property type="entry name" value="PNMA"/>
    <property type="match status" value="1"/>
</dbReference>
<feature type="compositionally biased region" description="Low complexity" evidence="2">
    <location>
        <begin position="445"/>
        <end position="454"/>
    </location>
</feature>
<feature type="compositionally biased region" description="Polar residues" evidence="2">
    <location>
        <begin position="411"/>
        <end position="444"/>
    </location>
</feature>
<feature type="compositionally biased region" description="Basic residues" evidence="2">
    <location>
        <begin position="465"/>
        <end position="478"/>
    </location>
</feature>
<evidence type="ECO:0000256" key="1">
    <source>
        <dbReference type="PROSITE-ProRule" id="PRU00047"/>
    </source>
</evidence>
<feature type="compositionally biased region" description="Basic residues" evidence="2">
    <location>
        <begin position="347"/>
        <end position="358"/>
    </location>
</feature>
<feature type="region of interest" description="Disordered" evidence="2">
    <location>
        <begin position="782"/>
        <end position="804"/>
    </location>
</feature>
<feature type="region of interest" description="Disordered" evidence="2">
    <location>
        <begin position="727"/>
        <end position="752"/>
    </location>
</feature>
<feature type="compositionally biased region" description="Basic residues" evidence="2">
    <location>
        <begin position="381"/>
        <end position="390"/>
    </location>
</feature>
<feature type="compositionally biased region" description="Basic and acidic residues" evidence="2">
    <location>
        <begin position="391"/>
        <end position="410"/>
    </location>
</feature>
<dbReference type="PANTHER" id="PTHR45823:SF1">
    <property type="entry name" value="T-SNARE COILED-COIL HOMOLOGY DOMAIN-CONTAINING PROTEIN"/>
    <property type="match status" value="1"/>
</dbReference>
<dbReference type="PANTHER" id="PTHR45823">
    <property type="entry name" value="T-SNARE COILED-COIL HOMOLOGY DOMAIN-CONTAINING PROTEIN"/>
    <property type="match status" value="1"/>
</dbReference>
<sequence>MSINVNTASVLEFMQIPGVGEKTATLIVELSSSYGYVTKEVLHLALRGKMTSEVLAMLDFSEPKPASRNLMDFEGWSMHEDLNAMAAALPSCPVRLNPIPASTSTRLSVLYTQSSWITTTAPIMSSWANPPYSKVSWPGLLTQTKPMVRHYSPVKFEDDQGQRSCTGSSRTSSCSPVRTSLQVSKTRKSIGKEESSDHEYGKLGKSSSRSAEQYPTPSSRKHRDSEQSDAGGPQKRTTGSESKNTAGGRSYRIPSPSRSHSSSDSRESKSHRKGTTGSASKTTAGGRLYRSPSHSRSRSPEDRKGSSRNRKRTTGSARKSTAGGWSSRSPSFSRSRSQEDRREFSRNRKRTTGSRKRTIAGGRSFISPSSSGSQSPEDKRRSSRSIRKSKTYSDKEHRKSTTRDGSKDNGRTYSSPLLSSKNRSTVTPRTNGRQSRSQKVNVHRSSSSSDSDGSVIPRRCPSVHMKSKRNTRRAHSRRSSSSDSESRSRSHKERGYSHKRSSRRQGDPRKHPKALRYDGKTSWLSFKRKFESFQRVMNWSEDECKDYLLWSLEGKALDFFTITTTENERYSFRRLMKSLESRFGTKELRETSKAKFRQAVQGHEESLEDWADRVFTLATPAFTDLPEDHMRLEAISRFCQGCNDREAAKHACLENPLSMEEALDLVKQHQYISLAVDGKKNRRGREDVSVNVVQASSEAKTEELIASALKEFAKKMNIAPPSAVVRETQPGWKPQRWGPSAGVKETQPGGKPQRWGPCFHCGRMGHRKRDCIQFQELLKKKGYKPERLNDKGLDGKTTRPSPQK</sequence>
<feature type="compositionally biased region" description="Low complexity" evidence="2">
    <location>
        <begin position="249"/>
        <end position="260"/>
    </location>
</feature>
<feature type="compositionally biased region" description="Basic and acidic residues" evidence="2">
    <location>
        <begin position="336"/>
        <end position="346"/>
    </location>
</feature>
<comment type="caution">
    <text evidence="4">The sequence shown here is derived from an EMBL/GenBank/DDBJ whole genome shotgun (WGS) entry which is preliminary data.</text>
</comment>
<reference evidence="4" key="2">
    <citation type="submission" date="2020-11" db="EMBL/GenBank/DDBJ databases">
        <authorList>
            <person name="McCartney M.A."/>
            <person name="Auch B."/>
            <person name="Kono T."/>
            <person name="Mallez S."/>
            <person name="Becker A."/>
            <person name="Gohl D.M."/>
            <person name="Silverstein K.A.T."/>
            <person name="Koren S."/>
            <person name="Bechman K.B."/>
            <person name="Herman A."/>
            <person name="Abrahante J.E."/>
            <person name="Garbe J."/>
        </authorList>
    </citation>
    <scope>NUCLEOTIDE SEQUENCE</scope>
    <source>
        <strain evidence="4">Duluth1</strain>
        <tissue evidence="4">Whole animal</tissue>
    </source>
</reference>
<feature type="region of interest" description="Disordered" evidence="2">
    <location>
        <begin position="155"/>
        <end position="515"/>
    </location>
</feature>
<feature type="compositionally biased region" description="Basic and acidic residues" evidence="2">
    <location>
        <begin position="504"/>
        <end position="515"/>
    </location>
</feature>
<evidence type="ECO:0000259" key="3">
    <source>
        <dbReference type="PROSITE" id="PS50158"/>
    </source>
</evidence>
<dbReference type="EMBL" id="JAIWYP010000012">
    <property type="protein sequence ID" value="KAH3729452.1"/>
    <property type="molecule type" value="Genomic_DNA"/>
</dbReference>
<feature type="compositionally biased region" description="Polar residues" evidence="2">
    <location>
        <begin position="205"/>
        <end position="218"/>
    </location>
</feature>
<feature type="compositionally biased region" description="Low complexity" evidence="2">
    <location>
        <begin position="326"/>
        <end position="335"/>
    </location>
</feature>
<gene>
    <name evidence="4" type="ORF">DPMN_055423</name>
</gene>
<keyword evidence="1" id="KW-0479">Metal-binding</keyword>
<evidence type="ECO:0000256" key="2">
    <source>
        <dbReference type="SAM" id="MobiDB-lite"/>
    </source>
</evidence>
<dbReference type="SMART" id="SM00343">
    <property type="entry name" value="ZnF_C2HC"/>
    <property type="match status" value="1"/>
</dbReference>
<evidence type="ECO:0000313" key="5">
    <source>
        <dbReference type="Proteomes" id="UP000828390"/>
    </source>
</evidence>
<feature type="compositionally biased region" description="Basic and acidic residues" evidence="2">
    <location>
        <begin position="782"/>
        <end position="797"/>
    </location>
</feature>
<reference evidence="4" key="1">
    <citation type="journal article" date="2019" name="bioRxiv">
        <title>The Genome of the Zebra Mussel, Dreissena polymorpha: A Resource for Invasive Species Research.</title>
        <authorList>
            <person name="McCartney M.A."/>
            <person name="Auch B."/>
            <person name="Kono T."/>
            <person name="Mallez S."/>
            <person name="Zhang Y."/>
            <person name="Obille A."/>
            <person name="Becker A."/>
            <person name="Abrahante J.E."/>
            <person name="Garbe J."/>
            <person name="Badalamenti J.P."/>
            <person name="Herman A."/>
            <person name="Mangelson H."/>
            <person name="Liachko I."/>
            <person name="Sullivan S."/>
            <person name="Sone E.D."/>
            <person name="Koren S."/>
            <person name="Silverstein K.A.T."/>
            <person name="Beckman K.B."/>
            <person name="Gohl D.M."/>
        </authorList>
    </citation>
    <scope>NUCLEOTIDE SEQUENCE</scope>
    <source>
        <strain evidence="4">Duluth1</strain>
        <tissue evidence="4">Whole animal</tissue>
    </source>
</reference>
<dbReference type="InterPro" id="IPR036875">
    <property type="entry name" value="Znf_CCHC_sf"/>
</dbReference>
<feature type="compositionally biased region" description="Low complexity" evidence="2">
    <location>
        <begin position="163"/>
        <end position="180"/>
    </location>
</feature>
<accession>A0A9D4CQS0</accession>
<keyword evidence="1" id="KW-0863">Zinc-finger</keyword>
<feature type="compositionally biased region" description="Polar residues" evidence="2">
    <location>
        <begin position="235"/>
        <end position="247"/>
    </location>
</feature>
<dbReference type="Proteomes" id="UP000828390">
    <property type="component" value="Unassembled WGS sequence"/>
</dbReference>
<feature type="compositionally biased region" description="Low complexity" evidence="2">
    <location>
        <begin position="361"/>
        <end position="375"/>
    </location>
</feature>
<dbReference type="InterPro" id="IPR048270">
    <property type="entry name" value="PNMA_C"/>
</dbReference>
<name>A0A9D4CQS0_DREPO</name>
<dbReference type="PROSITE" id="PS50158">
    <property type="entry name" value="ZF_CCHC"/>
    <property type="match status" value="1"/>
</dbReference>
<dbReference type="GO" id="GO:0003676">
    <property type="term" value="F:nucleic acid binding"/>
    <property type="evidence" value="ECO:0007669"/>
    <property type="project" value="InterPro"/>
</dbReference>
<protein>
    <recommendedName>
        <fullName evidence="3">CCHC-type domain-containing protein</fullName>
    </recommendedName>
</protein>
<feature type="compositionally biased region" description="Basic and acidic residues" evidence="2">
    <location>
        <begin position="484"/>
        <end position="496"/>
    </location>
</feature>